<feature type="domain" description="FHA" evidence="1">
    <location>
        <begin position="86"/>
        <end position="135"/>
    </location>
</feature>
<evidence type="ECO:0000259" key="1">
    <source>
        <dbReference type="PROSITE" id="PS50006"/>
    </source>
</evidence>
<sequence>MAYVFCNQCGHRNTSDAVFCSSCGALLDRPADQTITLAKVDPLQDAPGAADDVVVQLDQLPSGDAALVVRSGSQAGATFALRGPLTRLGRHPDSEIILDDITVSRRHADIHRSGDRYVVRDAGSLNGTYVNHQRVDEVELRQGDELQVGKFRLVFFQIGSTAS</sequence>
<dbReference type="PANTHER" id="PTHR23308">
    <property type="entry name" value="NUCLEAR INHIBITOR OF PROTEIN PHOSPHATASE-1"/>
    <property type="match status" value="1"/>
</dbReference>
<dbReference type="InterPro" id="IPR000253">
    <property type="entry name" value="FHA_dom"/>
</dbReference>
<dbReference type="PROSITE" id="PS50006">
    <property type="entry name" value="FHA_DOMAIN"/>
    <property type="match status" value="1"/>
</dbReference>
<organism evidence="2">
    <name type="scientific">freshwater metagenome</name>
    <dbReference type="NCBI Taxonomy" id="449393"/>
    <lineage>
        <taxon>unclassified sequences</taxon>
        <taxon>metagenomes</taxon>
        <taxon>ecological metagenomes</taxon>
    </lineage>
</organism>
<proteinExistence type="predicted"/>
<dbReference type="AlphaFoldDB" id="A0A6J6BC63"/>
<evidence type="ECO:0000313" key="2">
    <source>
        <dbReference type="EMBL" id="CAB4536740.1"/>
    </source>
</evidence>
<dbReference type="EMBL" id="CAEZSR010000001">
    <property type="protein sequence ID" value="CAB4536740.1"/>
    <property type="molecule type" value="Genomic_DNA"/>
</dbReference>
<dbReference type="Gene3D" id="2.60.200.20">
    <property type="match status" value="1"/>
</dbReference>
<dbReference type="SMART" id="SM00240">
    <property type="entry name" value="FHA"/>
    <property type="match status" value="1"/>
</dbReference>
<dbReference type="InterPro" id="IPR050923">
    <property type="entry name" value="Cell_Proc_Reg/RNA_Proc"/>
</dbReference>
<name>A0A6J6BC63_9ZZZZ</name>
<dbReference type="Pfam" id="PF13240">
    <property type="entry name" value="Zn_Ribbon_1"/>
    <property type="match status" value="1"/>
</dbReference>
<accession>A0A6J6BC63</accession>
<gene>
    <name evidence="2" type="ORF">UFOPK1493_00041</name>
</gene>
<dbReference type="Pfam" id="PF00498">
    <property type="entry name" value="FHA"/>
    <property type="match status" value="1"/>
</dbReference>
<protein>
    <submittedName>
        <fullName evidence="2">Unannotated protein</fullName>
    </submittedName>
</protein>
<dbReference type="InterPro" id="IPR008984">
    <property type="entry name" value="SMAD_FHA_dom_sf"/>
</dbReference>
<reference evidence="2" key="1">
    <citation type="submission" date="2020-05" db="EMBL/GenBank/DDBJ databases">
        <authorList>
            <person name="Chiriac C."/>
            <person name="Salcher M."/>
            <person name="Ghai R."/>
            <person name="Kavagutti S V."/>
        </authorList>
    </citation>
    <scope>NUCLEOTIDE SEQUENCE</scope>
</reference>
<dbReference type="SUPFAM" id="SSF49879">
    <property type="entry name" value="SMAD/FHA domain"/>
    <property type="match status" value="1"/>
</dbReference>
<dbReference type="InterPro" id="IPR026870">
    <property type="entry name" value="Zinc_ribbon_dom"/>
</dbReference>